<name>A0A6J5EFV2_9BURK</name>
<keyword evidence="4" id="KW-1185">Reference proteome</keyword>
<evidence type="ECO:0000256" key="1">
    <source>
        <dbReference type="ARBA" id="ARBA00022737"/>
    </source>
</evidence>
<protein>
    <recommendedName>
        <fullName evidence="2">HNH nuclease domain-containing protein</fullName>
    </recommendedName>
</protein>
<dbReference type="NCBIfam" id="TIGR03696">
    <property type="entry name" value="Rhs_assc_core"/>
    <property type="match status" value="1"/>
</dbReference>
<keyword evidence="1" id="KW-0677">Repeat</keyword>
<dbReference type="InterPro" id="IPR002711">
    <property type="entry name" value="HNH"/>
</dbReference>
<dbReference type="Pfam" id="PF01844">
    <property type="entry name" value="HNH"/>
    <property type="match status" value="1"/>
</dbReference>
<dbReference type="Gene3D" id="1.10.30.50">
    <property type="match status" value="1"/>
</dbReference>
<dbReference type="Gene3D" id="2.180.10.10">
    <property type="entry name" value="RHS repeat-associated core"/>
    <property type="match status" value="2"/>
</dbReference>
<dbReference type="InterPro" id="IPR050708">
    <property type="entry name" value="T6SS_VgrG/RHS"/>
</dbReference>
<dbReference type="Proteomes" id="UP000494363">
    <property type="component" value="Unassembled WGS sequence"/>
</dbReference>
<dbReference type="GO" id="GO:0008270">
    <property type="term" value="F:zinc ion binding"/>
    <property type="evidence" value="ECO:0007669"/>
    <property type="project" value="InterPro"/>
</dbReference>
<feature type="domain" description="HNH nuclease" evidence="2">
    <location>
        <begin position="420"/>
        <end position="466"/>
    </location>
</feature>
<dbReference type="PANTHER" id="PTHR32305">
    <property type="match status" value="1"/>
</dbReference>
<reference evidence="3 4" key="1">
    <citation type="submission" date="2020-04" db="EMBL/GenBank/DDBJ databases">
        <authorList>
            <person name="De Canck E."/>
        </authorList>
    </citation>
    <scope>NUCLEOTIDE SEQUENCE [LARGE SCALE GENOMIC DNA]</scope>
    <source>
        <strain evidence="3 4">LMG 29542</strain>
    </source>
</reference>
<dbReference type="GO" id="GO:0004519">
    <property type="term" value="F:endonuclease activity"/>
    <property type="evidence" value="ECO:0007669"/>
    <property type="project" value="InterPro"/>
</dbReference>
<dbReference type="InterPro" id="IPR056823">
    <property type="entry name" value="TEN-like_YD-shell"/>
</dbReference>
<dbReference type="Pfam" id="PF25023">
    <property type="entry name" value="TEN_YD-shell"/>
    <property type="match status" value="1"/>
</dbReference>
<dbReference type="EMBL" id="CADIKH010000024">
    <property type="protein sequence ID" value="CAB3764584.1"/>
    <property type="molecule type" value="Genomic_DNA"/>
</dbReference>
<dbReference type="CDD" id="cd00085">
    <property type="entry name" value="HNHc"/>
    <property type="match status" value="1"/>
</dbReference>
<organism evidence="3 4">
    <name type="scientific">Paraburkholderia humisilvae</name>
    <dbReference type="NCBI Taxonomy" id="627669"/>
    <lineage>
        <taxon>Bacteria</taxon>
        <taxon>Pseudomonadati</taxon>
        <taxon>Pseudomonadota</taxon>
        <taxon>Betaproteobacteria</taxon>
        <taxon>Burkholderiales</taxon>
        <taxon>Burkholderiaceae</taxon>
        <taxon>Paraburkholderia</taxon>
    </lineage>
</organism>
<evidence type="ECO:0000313" key="4">
    <source>
        <dbReference type="Proteomes" id="UP000494363"/>
    </source>
</evidence>
<dbReference type="GO" id="GO:0003676">
    <property type="term" value="F:nucleic acid binding"/>
    <property type="evidence" value="ECO:0007669"/>
    <property type="project" value="InterPro"/>
</dbReference>
<evidence type="ECO:0000313" key="3">
    <source>
        <dbReference type="EMBL" id="CAB3764584.1"/>
    </source>
</evidence>
<sequence length="492" mass="52065">MTDIAWPDGFHVATTYDSYRRPVQILENGTVSLAKYSYDPLNRRTQVDLGNGTRTEFAYDGQGGLSTLNHRFTSSTEDWLATFTRNQLGEIRQAGVTNSRYAWNPVAASTAYTANALNQYTVVAGRSATYDLNGNLTGDGVWTYGYDLDNRLKTASRAGTTATLAYDPEGRLVKTAVNGVDTSLLYDGQNLAAEYGSAGTLTRRYVFGPGVDAPLVQYEGAGTTSKSWLYANQQGSVVAVANSTGATTGGVGYGPFGETDGTLPTRFGYTGQQYLAPLGLYHYKARMYSPTMGRFLQTDPVGYRDDLNWYAYVGNNPVNFSDPTGLDSVLAGFANARAFTYTPGYVGPGVQVAALPLLPLAVFGLVVNEIANSDVPLIGGGLVKGLGAAADAAAPLIKAGSAGGATAGKVFPQAVKDAANVENPLKVCVYCGREGVATQVDHAIPKARGGNATLDNAQLACPHCNASKGARDFPANPPPDYFGKWPPSHWGN</sequence>
<accession>A0A6J5EFV2</accession>
<proteinExistence type="predicted"/>
<evidence type="ECO:0000259" key="2">
    <source>
        <dbReference type="SMART" id="SM00507"/>
    </source>
</evidence>
<dbReference type="AlphaFoldDB" id="A0A6J5EFV2"/>
<dbReference type="SMART" id="SM00507">
    <property type="entry name" value="HNHc"/>
    <property type="match status" value="1"/>
</dbReference>
<dbReference type="InterPro" id="IPR022385">
    <property type="entry name" value="Rhs_assc_core"/>
</dbReference>
<dbReference type="InterPro" id="IPR003615">
    <property type="entry name" value="HNH_nuc"/>
</dbReference>
<dbReference type="PANTHER" id="PTHR32305:SF15">
    <property type="entry name" value="PROTEIN RHSA-RELATED"/>
    <property type="match status" value="1"/>
</dbReference>
<gene>
    <name evidence="3" type="ORF">LMG29542_04931</name>
</gene>